<comment type="caution">
    <text evidence="1">The sequence shown here is derived from an EMBL/GenBank/DDBJ whole genome shotgun (WGS) entry which is preliminary data.</text>
</comment>
<gene>
    <name evidence="1" type="ORF">APLA_LOCUS9560</name>
</gene>
<protein>
    <submittedName>
        <fullName evidence="1">Uncharacterized protein</fullName>
    </submittedName>
</protein>
<dbReference type="PANTHER" id="PTHR34239">
    <property type="entry name" value="APPLE DOMAIN-CONTAINING PROTEIN"/>
    <property type="match status" value="1"/>
</dbReference>
<evidence type="ECO:0000313" key="2">
    <source>
        <dbReference type="Proteomes" id="UP000494256"/>
    </source>
</evidence>
<evidence type="ECO:0000313" key="1">
    <source>
        <dbReference type="EMBL" id="CAB3241661.1"/>
    </source>
</evidence>
<reference evidence="1 2" key="1">
    <citation type="submission" date="2020-04" db="EMBL/GenBank/DDBJ databases">
        <authorList>
            <person name="Wallbank WR R."/>
            <person name="Pardo Diaz C."/>
            <person name="Kozak K."/>
            <person name="Martin S."/>
            <person name="Jiggins C."/>
            <person name="Moest M."/>
            <person name="Warren A I."/>
            <person name="Byers J.R.P. K."/>
            <person name="Montejo-Kovacevich G."/>
            <person name="Yen C E."/>
        </authorList>
    </citation>
    <scope>NUCLEOTIDE SEQUENCE [LARGE SCALE GENOMIC DNA]</scope>
</reference>
<proteinExistence type="predicted"/>
<accession>A0A8S1AAC4</accession>
<dbReference type="EMBL" id="CADEBD010000311">
    <property type="protein sequence ID" value="CAB3241661.1"/>
    <property type="molecule type" value="Genomic_DNA"/>
</dbReference>
<dbReference type="AlphaFoldDB" id="A0A8S1AAC4"/>
<dbReference type="PANTHER" id="PTHR34239:SF2">
    <property type="entry name" value="TRANSPOSABLE ELEMENT P TRANSPOSASE_THAP9 CONSERVED DOMAIN-CONTAINING PROTEIN"/>
    <property type="match status" value="1"/>
</dbReference>
<sequence length="231" mass="26137">MLRVGVGVDHSSFVSISRIGEDDTIELDENILSALGQTTSADREYGENIHPEILKRIENILKASIKNDVKEELLRKILIPNNIKLLDAPKLNIELQGLLSDTVKGRDKRVEDRQQRLGIAISGVLNLMNTILKDNFNKINMILSDSVRLLSDLHFEDSITRRKLISPNLDKNISKAIESTARDSFLFGEKFNETVKSANRIGHKKVCHFNTEANKYQCVQELPNQPLTVQH</sequence>
<dbReference type="OrthoDB" id="20134at2759"/>
<dbReference type="Proteomes" id="UP000494256">
    <property type="component" value="Unassembled WGS sequence"/>
</dbReference>
<name>A0A8S1AAC4_ARCPL</name>
<organism evidence="1 2">
    <name type="scientific">Arctia plantaginis</name>
    <name type="common">Wood tiger moth</name>
    <name type="synonym">Phalaena plantaginis</name>
    <dbReference type="NCBI Taxonomy" id="874455"/>
    <lineage>
        <taxon>Eukaryota</taxon>
        <taxon>Metazoa</taxon>
        <taxon>Ecdysozoa</taxon>
        <taxon>Arthropoda</taxon>
        <taxon>Hexapoda</taxon>
        <taxon>Insecta</taxon>
        <taxon>Pterygota</taxon>
        <taxon>Neoptera</taxon>
        <taxon>Endopterygota</taxon>
        <taxon>Lepidoptera</taxon>
        <taxon>Glossata</taxon>
        <taxon>Ditrysia</taxon>
        <taxon>Noctuoidea</taxon>
        <taxon>Erebidae</taxon>
        <taxon>Arctiinae</taxon>
        <taxon>Arctia</taxon>
    </lineage>
</organism>